<accession>A0A0F7FCN1</accession>
<name>A0A0F7FCN1_PAEDU</name>
<dbReference type="HOGENOM" id="CLU_2881580_0_0_9"/>
<gene>
    <name evidence="1" type="ORF">VK70_17355</name>
</gene>
<dbReference type="Proteomes" id="UP000034189">
    <property type="component" value="Chromosome"/>
</dbReference>
<evidence type="ECO:0008006" key="3">
    <source>
        <dbReference type="Google" id="ProtNLM"/>
    </source>
</evidence>
<dbReference type="AlphaFoldDB" id="A0A0F7FCN1"/>
<evidence type="ECO:0000313" key="2">
    <source>
        <dbReference type="Proteomes" id="UP000034189"/>
    </source>
</evidence>
<organism evidence="1 2">
    <name type="scientific">Paenibacillus durus ATCC 35681</name>
    <dbReference type="NCBI Taxonomy" id="1333534"/>
    <lineage>
        <taxon>Bacteria</taxon>
        <taxon>Bacillati</taxon>
        <taxon>Bacillota</taxon>
        <taxon>Bacilli</taxon>
        <taxon>Bacillales</taxon>
        <taxon>Paenibacillaceae</taxon>
        <taxon>Paenibacillus</taxon>
    </lineage>
</organism>
<reference evidence="1 2" key="2">
    <citation type="journal article" date="2016" name="Genome Announc.">
        <title>Genome Sequence of a Gram-Positive Diazotroph, Paenibacillus durus Type Strain ATCC 35681.</title>
        <authorList>
            <person name="Halim M.A."/>
            <person name="Rahman A.Y."/>
            <person name="Sim K.S."/>
            <person name="Yam H.C."/>
            <person name="Rahim A.A."/>
            <person name="Ghazali A.H."/>
            <person name="Najimudin N."/>
        </authorList>
    </citation>
    <scope>NUCLEOTIDE SEQUENCE [LARGE SCALE GENOMIC DNA]</scope>
    <source>
        <strain evidence="1 2">ATCC 35681</strain>
    </source>
</reference>
<dbReference type="RefSeq" id="WP_025698468.1">
    <property type="nucleotide sequence ID" value="NZ_ASQQ01000601.1"/>
</dbReference>
<dbReference type="OrthoDB" id="2991419at2"/>
<reference evidence="1 2" key="1">
    <citation type="submission" date="2015-03" db="EMBL/GenBank/DDBJ databases">
        <authorList>
            <person name="Abdul Halim M."/>
        </authorList>
    </citation>
    <scope>NUCLEOTIDE SEQUENCE [LARGE SCALE GENOMIC DNA]</scope>
    <source>
        <strain evidence="1 2">ATCC 35681</strain>
    </source>
</reference>
<evidence type="ECO:0000313" key="1">
    <source>
        <dbReference type="EMBL" id="AKG36107.1"/>
    </source>
</evidence>
<dbReference type="PATRIC" id="fig|1333534.5.peg.3824"/>
<dbReference type="EMBL" id="CP011114">
    <property type="protein sequence ID" value="AKG36107.1"/>
    <property type="molecule type" value="Genomic_DNA"/>
</dbReference>
<protein>
    <recommendedName>
        <fullName evidence="3">DUF4177 domain-containing protein</fullName>
    </recommendedName>
</protein>
<sequence length="63" mass="7521">MQQQFPQQQYKAERINPLTNSSIVNELELELNRQYHDGWRLHSVIPQVDEDGNYCSVAIYERK</sequence>
<proteinExistence type="predicted"/>